<dbReference type="GO" id="GO:0005506">
    <property type="term" value="F:iron ion binding"/>
    <property type="evidence" value="ECO:0007669"/>
    <property type="project" value="InterPro"/>
</dbReference>
<name>A0A852V7H6_9ACTN</name>
<gene>
    <name evidence="9" type="ORF">HDA43_005295</name>
</gene>
<dbReference type="PANTHER" id="PTHR46696">
    <property type="entry name" value="P450, PUTATIVE (EUROFUNG)-RELATED"/>
    <property type="match status" value="1"/>
</dbReference>
<dbReference type="Proteomes" id="UP000576393">
    <property type="component" value="Unassembled WGS sequence"/>
</dbReference>
<dbReference type="FunFam" id="1.10.630.10:FF:000018">
    <property type="entry name" value="Cytochrome P450 monooxygenase"/>
    <property type="match status" value="1"/>
</dbReference>
<comment type="caution">
    <text evidence="9">The sequence shown here is derived from an EMBL/GenBank/DDBJ whole genome shotgun (WGS) entry which is preliminary data.</text>
</comment>
<feature type="region of interest" description="Disordered" evidence="8">
    <location>
        <begin position="1"/>
        <end position="21"/>
    </location>
</feature>
<evidence type="ECO:0000256" key="4">
    <source>
        <dbReference type="ARBA" id="ARBA00023002"/>
    </source>
</evidence>
<evidence type="ECO:0000256" key="7">
    <source>
        <dbReference type="RuleBase" id="RU000461"/>
    </source>
</evidence>
<keyword evidence="4 7" id="KW-0560">Oxidoreductase</keyword>
<evidence type="ECO:0000256" key="8">
    <source>
        <dbReference type="SAM" id="MobiDB-lite"/>
    </source>
</evidence>
<proteinExistence type="inferred from homology"/>
<dbReference type="CDD" id="cd11029">
    <property type="entry name" value="CYP107-like"/>
    <property type="match status" value="1"/>
</dbReference>
<dbReference type="GO" id="GO:0004497">
    <property type="term" value="F:monooxygenase activity"/>
    <property type="evidence" value="ECO:0007669"/>
    <property type="project" value="UniProtKB-KW"/>
</dbReference>
<keyword evidence="5 7" id="KW-0408">Iron</keyword>
<dbReference type="AlphaFoldDB" id="A0A852V7H6"/>
<dbReference type="Gene3D" id="1.10.630.10">
    <property type="entry name" value="Cytochrome P450"/>
    <property type="match status" value="1"/>
</dbReference>
<dbReference type="PANTHER" id="PTHR46696:SF1">
    <property type="entry name" value="CYTOCHROME P450 YJIB-RELATED"/>
    <property type="match status" value="1"/>
</dbReference>
<evidence type="ECO:0000256" key="5">
    <source>
        <dbReference type="ARBA" id="ARBA00023004"/>
    </source>
</evidence>
<comment type="similarity">
    <text evidence="1 7">Belongs to the cytochrome P450 family.</text>
</comment>
<reference evidence="9 10" key="1">
    <citation type="submission" date="2020-07" db="EMBL/GenBank/DDBJ databases">
        <title>Sequencing the genomes of 1000 actinobacteria strains.</title>
        <authorList>
            <person name="Klenk H.-P."/>
        </authorList>
    </citation>
    <scope>NUCLEOTIDE SEQUENCE [LARGE SCALE GENOMIC DNA]</scope>
    <source>
        <strain evidence="9 10">DSM 45763</strain>
    </source>
</reference>
<dbReference type="InterPro" id="IPR002397">
    <property type="entry name" value="Cyt_P450_B"/>
</dbReference>
<keyword evidence="2 7" id="KW-0349">Heme</keyword>
<dbReference type="InterPro" id="IPR001128">
    <property type="entry name" value="Cyt_P450"/>
</dbReference>
<dbReference type="InterPro" id="IPR017972">
    <property type="entry name" value="Cyt_P450_CS"/>
</dbReference>
<dbReference type="RefSeq" id="WP_179826072.1">
    <property type="nucleotide sequence ID" value="NZ_JACCCO010000002.1"/>
</dbReference>
<dbReference type="SUPFAM" id="SSF48264">
    <property type="entry name" value="Cytochrome P450"/>
    <property type="match status" value="1"/>
</dbReference>
<dbReference type="PRINTS" id="PR00359">
    <property type="entry name" value="BP450"/>
</dbReference>
<evidence type="ECO:0000313" key="10">
    <source>
        <dbReference type="Proteomes" id="UP000576393"/>
    </source>
</evidence>
<dbReference type="EMBL" id="JACCCO010000002">
    <property type="protein sequence ID" value="NYF43094.1"/>
    <property type="molecule type" value="Genomic_DNA"/>
</dbReference>
<keyword evidence="6 7" id="KW-0503">Monooxygenase</keyword>
<protein>
    <submittedName>
        <fullName evidence="9">Cytochrome P450</fullName>
    </submittedName>
</protein>
<dbReference type="GO" id="GO:0016705">
    <property type="term" value="F:oxidoreductase activity, acting on paired donors, with incorporation or reduction of molecular oxygen"/>
    <property type="evidence" value="ECO:0007669"/>
    <property type="project" value="InterPro"/>
</dbReference>
<dbReference type="GO" id="GO:0020037">
    <property type="term" value="F:heme binding"/>
    <property type="evidence" value="ECO:0007669"/>
    <property type="project" value="InterPro"/>
</dbReference>
<sequence>MSGTEAGGDREAGGVPEVDLTDPEVIRDPFTAYGRARERSPLARLLIPGMPMWAVTRHEDARALLTDPRFEITESSFMRPDVPADCLPYMRTMSEMEGAEHLRLRRLVAPAFTARRAAGFRPRIERIVEGVLDDLPAHAEDGSVDLLWHFARPLPMDVICELVGIPEADRPSWREYGATIAAGAGQAFAAAIPAIMRGAEAAVARRREEPGDDLLSDLVRVRDEDGDRLSGTELVMLVWQLVLSGQTPTNLIANAVAALLDHPAQLAALRADPAIVPRAVEELIRWCGPTLLTIPRHAREDVELYGVPIGKGEAVTVAVAAANRDPRAFADPDRLDVTRVPGTPDTASHLGFSHGPHFCVGASLARVQAEVALTALLRRFPDLSPTVPPAGLRVPDPGTWRLTGLPVTV</sequence>
<keyword evidence="10" id="KW-1185">Reference proteome</keyword>
<evidence type="ECO:0000256" key="6">
    <source>
        <dbReference type="ARBA" id="ARBA00023033"/>
    </source>
</evidence>
<dbReference type="InterPro" id="IPR036396">
    <property type="entry name" value="Cyt_P450_sf"/>
</dbReference>
<evidence type="ECO:0000313" key="9">
    <source>
        <dbReference type="EMBL" id="NYF43094.1"/>
    </source>
</evidence>
<accession>A0A852V7H6</accession>
<evidence type="ECO:0000256" key="2">
    <source>
        <dbReference type="ARBA" id="ARBA00022617"/>
    </source>
</evidence>
<dbReference type="PROSITE" id="PS00086">
    <property type="entry name" value="CYTOCHROME_P450"/>
    <property type="match status" value="1"/>
</dbReference>
<evidence type="ECO:0000256" key="3">
    <source>
        <dbReference type="ARBA" id="ARBA00022723"/>
    </source>
</evidence>
<organism evidence="9 10">
    <name type="scientific">Streptosporangium sandarakinum</name>
    <dbReference type="NCBI Taxonomy" id="1260955"/>
    <lineage>
        <taxon>Bacteria</taxon>
        <taxon>Bacillati</taxon>
        <taxon>Actinomycetota</taxon>
        <taxon>Actinomycetes</taxon>
        <taxon>Streptosporangiales</taxon>
        <taxon>Streptosporangiaceae</taxon>
        <taxon>Streptosporangium</taxon>
    </lineage>
</organism>
<evidence type="ECO:0000256" key="1">
    <source>
        <dbReference type="ARBA" id="ARBA00010617"/>
    </source>
</evidence>
<keyword evidence="3 7" id="KW-0479">Metal-binding</keyword>
<dbReference type="Pfam" id="PF00067">
    <property type="entry name" value="p450"/>
    <property type="match status" value="1"/>
</dbReference>